<proteinExistence type="predicted"/>
<evidence type="ECO:0000313" key="2">
    <source>
        <dbReference type="Proteomes" id="UP000825935"/>
    </source>
</evidence>
<name>A0A8T2T1H9_CERRI</name>
<organism evidence="1 2">
    <name type="scientific">Ceratopteris richardii</name>
    <name type="common">Triangle waterfern</name>
    <dbReference type="NCBI Taxonomy" id="49495"/>
    <lineage>
        <taxon>Eukaryota</taxon>
        <taxon>Viridiplantae</taxon>
        <taxon>Streptophyta</taxon>
        <taxon>Embryophyta</taxon>
        <taxon>Tracheophyta</taxon>
        <taxon>Polypodiopsida</taxon>
        <taxon>Polypodiidae</taxon>
        <taxon>Polypodiales</taxon>
        <taxon>Pteridineae</taxon>
        <taxon>Pteridaceae</taxon>
        <taxon>Parkerioideae</taxon>
        <taxon>Ceratopteris</taxon>
    </lineage>
</organism>
<keyword evidence="2" id="KW-1185">Reference proteome</keyword>
<protein>
    <submittedName>
        <fullName evidence="1">Uncharacterized protein</fullName>
    </submittedName>
</protein>
<reference evidence="1" key="1">
    <citation type="submission" date="2021-08" db="EMBL/GenBank/DDBJ databases">
        <title>WGS assembly of Ceratopteris richardii.</title>
        <authorList>
            <person name="Marchant D.B."/>
            <person name="Chen G."/>
            <person name="Jenkins J."/>
            <person name="Shu S."/>
            <person name="Leebens-Mack J."/>
            <person name="Grimwood J."/>
            <person name="Schmutz J."/>
            <person name="Soltis P."/>
            <person name="Soltis D."/>
            <person name="Chen Z.-H."/>
        </authorList>
    </citation>
    <scope>NUCLEOTIDE SEQUENCE</scope>
    <source>
        <strain evidence="1">Whitten #5841</strain>
        <tissue evidence="1">Leaf</tissue>
    </source>
</reference>
<comment type="caution">
    <text evidence="1">The sequence shown here is derived from an EMBL/GenBank/DDBJ whole genome shotgun (WGS) entry which is preliminary data.</text>
</comment>
<sequence length="132" mass="15067">MTTNPYSQYLLSQTEPRAIEVAALSLSIITLPILRSTQVHMICNLQINENQRHVRNHAQQNYMFQTGCLLTRQHKQASLVIICYPVIALPNAKLHNQTSFLQTIPTCKTYVNTPKAYIHSHNHKLQTACQLT</sequence>
<gene>
    <name evidence="1" type="ORF">KP509_16G073100</name>
</gene>
<dbReference type="Proteomes" id="UP000825935">
    <property type="component" value="Chromosome 16"/>
</dbReference>
<evidence type="ECO:0000313" key="1">
    <source>
        <dbReference type="EMBL" id="KAH7388382.1"/>
    </source>
</evidence>
<dbReference type="AlphaFoldDB" id="A0A8T2T1H9"/>
<accession>A0A8T2T1H9</accession>
<dbReference type="EMBL" id="CM035421">
    <property type="protein sequence ID" value="KAH7388382.1"/>
    <property type="molecule type" value="Genomic_DNA"/>
</dbReference>